<name>M0M406_9EURY</name>
<feature type="region of interest" description="Disordered" evidence="3">
    <location>
        <begin position="72"/>
        <end position="139"/>
    </location>
</feature>
<feature type="compositionally biased region" description="Basic and acidic residues" evidence="3">
    <location>
        <begin position="129"/>
        <end position="139"/>
    </location>
</feature>
<dbReference type="RefSeq" id="WP_007691488.1">
    <property type="nucleotide sequence ID" value="NZ_AJRK01000141.1"/>
</dbReference>
<protein>
    <submittedName>
        <fullName evidence="5">Hsp20-type chaperone</fullName>
    </submittedName>
</protein>
<comment type="caution">
    <text evidence="5">The sequence shown here is derived from an EMBL/GenBank/DDBJ whole genome shotgun (WGS) entry which is preliminary data.</text>
</comment>
<dbReference type="CDD" id="cd06464">
    <property type="entry name" value="ACD_sHsps-like"/>
    <property type="match status" value="1"/>
</dbReference>
<evidence type="ECO:0000256" key="1">
    <source>
        <dbReference type="PROSITE-ProRule" id="PRU00285"/>
    </source>
</evidence>
<dbReference type="PANTHER" id="PTHR11527">
    <property type="entry name" value="HEAT-SHOCK PROTEIN 20 FAMILY MEMBER"/>
    <property type="match status" value="1"/>
</dbReference>
<proteinExistence type="inferred from homology"/>
<dbReference type="PATRIC" id="fig|1132509.6.peg.1142"/>
<dbReference type="Pfam" id="PF00011">
    <property type="entry name" value="HSP20"/>
    <property type="match status" value="1"/>
</dbReference>
<dbReference type="InterPro" id="IPR008978">
    <property type="entry name" value="HSP20-like_chaperone"/>
</dbReference>
<dbReference type="Proteomes" id="UP000011566">
    <property type="component" value="Unassembled WGS sequence"/>
</dbReference>
<comment type="similarity">
    <text evidence="1 2">Belongs to the small heat shock protein (HSP20) family.</text>
</comment>
<evidence type="ECO:0000313" key="6">
    <source>
        <dbReference type="Proteomes" id="UP000011566"/>
    </source>
</evidence>
<dbReference type="eggNOG" id="arCOG01832">
    <property type="taxonomic scope" value="Archaea"/>
</dbReference>
<dbReference type="InterPro" id="IPR031107">
    <property type="entry name" value="Small_HSP"/>
</dbReference>
<dbReference type="EMBL" id="AOMB01000013">
    <property type="protein sequence ID" value="EMA40143.1"/>
    <property type="molecule type" value="Genomic_DNA"/>
</dbReference>
<evidence type="ECO:0000313" key="5">
    <source>
        <dbReference type="EMBL" id="EMA40143.1"/>
    </source>
</evidence>
<sequence>MSRRNPFDEIERMFDRMNDQFGRFDEMPVPATQSVSVDLADAGDSFEVTADLPGYDREEIDLSVADRTLRITAERDESSEESDGDYLRRERHTQSVSRSLTLPEQVEEGEASASYTNGVLTVTLPKAASDSDSRSIDID</sequence>
<evidence type="ECO:0000256" key="2">
    <source>
        <dbReference type="RuleBase" id="RU003616"/>
    </source>
</evidence>
<reference evidence="5 6" key="1">
    <citation type="journal article" date="2014" name="PLoS Genet.">
        <title>Phylogenetically driven sequencing of extremely halophilic archaea reveals strategies for static and dynamic osmo-response.</title>
        <authorList>
            <person name="Becker E.A."/>
            <person name="Seitzer P.M."/>
            <person name="Tritt A."/>
            <person name="Larsen D."/>
            <person name="Krusor M."/>
            <person name="Yao A.I."/>
            <person name="Wu D."/>
            <person name="Madern D."/>
            <person name="Eisen J.A."/>
            <person name="Darling A.E."/>
            <person name="Facciotti M.T."/>
        </authorList>
    </citation>
    <scope>NUCLEOTIDE SEQUENCE [LARGE SCALE GENOMIC DNA]</scope>
    <source>
        <strain evidence="5 6">100A6</strain>
    </source>
</reference>
<keyword evidence="6" id="KW-1185">Reference proteome</keyword>
<dbReference type="PROSITE" id="PS01031">
    <property type="entry name" value="SHSP"/>
    <property type="match status" value="1"/>
</dbReference>
<evidence type="ECO:0000256" key="3">
    <source>
        <dbReference type="SAM" id="MobiDB-lite"/>
    </source>
</evidence>
<organism evidence="5 6">
    <name type="scientific">Halococcus hamelinensis 100A6</name>
    <dbReference type="NCBI Taxonomy" id="1132509"/>
    <lineage>
        <taxon>Archaea</taxon>
        <taxon>Methanobacteriati</taxon>
        <taxon>Methanobacteriota</taxon>
        <taxon>Stenosarchaea group</taxon>
        <taxon>Halobacteria</taxon>
        <taxon>Halobacteriales</taxon>
        <taxon>Halococcaceae</taxon>
        <taxon>Halococcus</taxon>
    </lineage>
</organism>
<dbReference type="OrthoDB" id="198277at2157"/>
<evidence type="ECO:0000259" key="4">
    <source>
        <dbReference type="PROSITE" id="PS01031"/>
    </source>
</evidence>
<accession>M0M406</accession>
<feature type="domain" description="SHSP" evidence="4">
    <location>
        <begin position="28"/>
        <end position="139"/>
    </location>
</feature>
<gene>
    <name evidence="5" type="ORF">C447_04952</name>
</gene>
<dbReference type="SUPFAM" id="SSF49764">
    <property type="entry name" value="HSP20-like chaperones"/>
    <property type="match status" value="1"/>
</dbReference>
<dbReference type="InterPro" id="IPR002068">
    <property type="entry name" value="A-crystallin/Hsp20_dom"/>
</dbReference>
<dbReference type="Gene3D" id="2.60.40.790">
    <property type="match status" value="1"/>
</dbReference>
<dbReference type="AlphaFoldDB" id="M0M406"/>